<organism evidence="2 3">
    <name type="scientific">Weissella cibaria</name>
    <dbReference type="NCBI Taxonomy" id="137591"/>
    <lineage>
        <taxon>Bacteria</taxon>
        <taxon>Bacillati</taxon>
        <taxon>Bacillota</taxon>
        <taxon>Bacilli</taxon>
        <taxon>Lactobacillales</taxon>
        <taxon>Lactobacillaceae</taxon>
        <taxon>Weissella</taxon>
    </lineage>
</organism>
<dbReference type="AlphaFoldDB" id="A0A2S1KNH1"/>
<dbReference type="InterPro" id="IPR051606">
    <property type="entry name" value="Polyketide_Oxido-like"/>
</dbReference>
<protein>
    <recommendedName>
        <fullName evidence="1">NAD(P)-binding domain-containing protein</fullName>
    </recommendedName>
</protein>
<dbReference type="InterPro" id="IPR036291">
    <property type="entry name" value="NAD(P)-bd_dom_sf"/>
</dbReference>
<gene>
    <name evidence="2" type="ORF">B6254_0109</name>
</gene>
<dbReference type="EMBL" id="CP020928">
    <property type="protein sequence ID" value="AWF94556.1"/>
    <property type="molecule type" value="Genomic_DNA"/>
</dbReference>
<dbReference type="PANTHER" id="PTHR43355:SF2">
    <property type="entry name" value="FLAVIN REDUCTASE (NADPH)"/>
    <property type="match status" value="1"/>
</dbReference>
<evidence type="ECO:0000313" key="2">
    <source>
        <dbReference type="EMBL" id="AWF94556.1"/>
    </source>
</evidence>
<reference evidence="2 3" key="1">
    <citation type="submission" date="2017-04" db="EMBL/GenBank/DDBJ databases">
        <title>Weissella cibaria strain m2 complete genome.</title>
        <authorList>
            <person name="Pan Q."/>
            <person name="Tan M."/>
            <person name="Yao F."/>
            <person name="Su S."/>
        </authorList>
    </citation>
    <scope>NUCLEOTIDE SEQUENCE [LARGE SCALE GENOMIC DNA]</scope>
    <source>
        <strain evidence="2 3">M2</strain>
    </source>
</reference>
<accession>A0A2S1KNH1</accession>
<dbReference type="PANTHER" id="PTHR43355">
    <property type="entry name" value="FLAVIN REDUCTASE (NADPH)"/>
    <property type="match status" value="1"/>
</dbReference>
<dbReference type="InterPro" id="IPR016040">
    <property type="entry name" value="NAD(P)-bd_dom"/>
</dbReference>
<dbReference type="GO" id="GO:0016646">
    <property type="term" value="F:oxidoreductase activity, acting on the CH-NH group of donors, NAD or NADP as acceptor"/>
    <property type="evidence" value="ECO:0007669"/>
    <property type="project" value="TreeGrafter"/>
</dbReference>
<dbReference type="SUPFAM" id="SSF51735">
    <property type="entry name" value="NAD(P)-binding Rossmann-fold domains"/>
    <property type="match status" value="1"/>
</dbReference>
<sequence length="218" mass="23890">MDLGDNVMKIAVIGATGMAGRAIFEEATTRGHEVTAIVRNVEKARAELGDGATLLVSDIFDLKRATLEQFDVVVNAFANHKEAYLNLDAVTHLIHEFRQSETRVIFLLGAASLIQANGTRLFDFLVELPGNEAWIDEPRYGVLELDILRATPDVNWTGVSPQQNFTPGPASEHRIALNDLLLSADGKSHVTAGNMAVGVLDEIETPQHIRERFTVSDM</sequence>
<feature type="domain" description="NAD(P)-binding" evidence="1">
    <location>
        <begin position="14"/>
        <end position="176"/>
    </location>
</feature>
<evidence type="ECO:0000259" key="1">
    <source>
        <dbReference type="Pfam" id="PF13460"/>
    </source>
</evidence>
<dbReference type="Pfam" id="PF13460">
    <property type="entry name" value="NAD_binding_10"/>
    <property type="match status" value="1"/>
</dbReference>
<dbReference type="Proteomes" id="UP000244870">
    <property type="component" value="Chromosome"/>
</dbReference>
<name>A0A2S1KNH1_9LACO</name>
<dbReference type="Gene3D" id="3.40.50.720">
    <property type="entry name" value="NAD(P)-binding Rossmann-like Domain"/>
    <property type="match status" value="1"/>
</dbReference>
<evidence type="ECO:0000313" key="3">
    <source>
        <dbReference type="Proteomes" id="UP000244870"/>
    </source>
</evidence>
<proteinExistence type="predicted"/>